<gene>
    <name evidence="2" type="ORF">M5D96_007585</name>
</gene>
<keyword evidence="1" id="KW-0812">Transmembrane</keyword>
<keyword evidence="3" id="KW-1185">Reference proteome</keyword>
<dbReference type="Pfam" id="PF06477">
    <property type="entry name" value="DUF1091"/>
    <property type="match status" value="1"/>
</dbReference>
<organism evidence="2 3">
    <name type="scientific">Drosophila gunungcola</name>
    <name type="common">fruit fly</name>
    <dbReference type="NCBI Taxonomy" id="103775"/>
    <lineage>
        <taxon>Eukaryota</taxon>
        <taxon>Metazoa</taxon>
        <taxon>Ecdysozoa</taxon>
        <taxon>Arthropoda</taxon>
        <taxon>Hexapoda</taxon>
        <taxon>Insecta</taxon>
        <taxon>Pterygota</taxon>
        <taxon>Neoptera</taxon>
        <taxon>Endopterygota</taxon>
        <taxon>Diptera</taxon>
        <taxon>Brachycera</taxon>
        <taxon>Muscomorpha</taxon>
        <taxon>Ephydroidea</taxon>
        <taxon>Drosophilidae</taxon>
        <taxon>Drosophila</taxon>
        <taxon>Sophophora</taxon>
    </lineage>
</organism>
<keyword evidence="1" id="KW-1133">Transmembrane helix</keyword>
<dbReference type="PANTHER" id="PTHR20898:SF0">
    <property type="entry name" value="DAEDALUS ON 3-RELATED"/>
    <property type="match status" value="1"/>
</dbReference>
<protein>
    <submittedName>
        <fullName evidence="2">Uncharacterized protein</fullName>
    </submittedName>
</protein>
<proteinExistence type="predicted"/>
<sequence length="192" mass="22591">MNCHASSVQFRYPGVMLAVLIFGLVLLSSLPVESKFKSLHCANYDKSLGEILLCRIKAINRYRNSISIQFRQKKTVNNVQMRLELFKRANGWRPFLYNISFNLCDFLSKRNNMIIGLGYEYIKPYIPMTNYTCPFKKNHLIKCTDLEFDIEKFRVRFPIETGEYALQLSFIVQRKVTLTLNGSAEYFNYREH</sequence>
<feature type="transmembrane region" description="Helical" evidence="1">
    <location>
        <begin position="12"/>
        <end position="30"/>
    </location>
</feature>
<dbReference type="InterPro" id="IPR010512">
    <property type="entry name" value="DUF1091"/>
</dbReference>
<reference evidence="2" key="1">
    <citation type="journal article" date="2023" name="Genome Biol. Evol.">
        <title>Long-read-based Genome Assembly of Drosophila gunungcola Reveals Fewer Chemosensory Genes in Flower-breeding Species.</title>
        <authorList>
            <person name="Negi A."/>
            <person name="Liao B.Y."/>
            <person name="Yeh S.D."/>
        </authorList>
    </citation>
    <scope>NUCLEOTIDE SEQUENCE</scope>
    <source>
        <strain evidence="2">Sukarami</strain>
    </source>
</reference>
<name>A0A9P9YNU6_9MUSC</name>
<dbReference type="AlphaFoldDB" id="A0A9P9YNU6"/>
<dbReference type="PANTHER" id="PTHR20898">
    <property type="entry name" value="DAEDALUS ON 3-RELATED-RELATED"/>
    <property type="match status" value="1"/>
</dbReference>
<accession>A0A9P9YNU6</accession>
<keyword evidence="1" id="KW-0472">Membrane</keyword>
<dbReference type="Proteomes" id="UP001059596">
    <property type="component" value="Unassembled WGS sequence"/>
</dbReference>
<evidence type="ECO:0000313" key="3">
    <source>
        <dbReference type="Proteomes" id="UP001059596"/>
    </source>
</evidence>
<comment type="caution">
    <text evidence="2">The sequence shown here is derived from an EMBL/GenBank/DDBJ whole genome shotgun (WGS) entry which is preliminary data.</text>
</comment>
<evidence type="ECO:0000313" key="2">
    <source>
        <dbReference type="EMBL" id="KAI8040155.1"/>
    </source>
</evidence>
<evidence type="ECO:0000256" key="1">
    <source>
        <dbReference type="SAM" id="Phobius"/>
    </source>
</evidence>
<dbReference type="EMBL" id="JAMKOV010000005">
    <property type="protein sequence ID" value="KAI8040155.1"/>
    <property type="molecule type" value="Genomic_DNA"/>
</dbReference>